<evidence type="ECO:0000313" key="2">
    <source>
        <dbReference type="EMBL" id="KAF8780269.1"/>
    </source>
</evidence>
<feature type="compositionally biased region" description="Polar residues" evidence="1">
    <location>
        <begin position="111"/>
        <end position="126"/>
    </location>
</feature>
<feature type="compositionally biased region" description="Polar residues" evidence="1">
    <location>
        <begin position="140"/>
        <end position="156"/>
    </location>
</feature>
<keyword evidence="3" id="KW-1185">Reference proteome</keyword>
<proteinExistence type="predicted"/>
<feature type="region of interest" description="Disordered" evidence="1">
    <location>
        <begin position="110"/>
        <end position="208"/>
    </location>
</feature>
<gene>
    <name evidence="2" type="ORF">HU200_001945</name>
</gene>
<sequence>MLSQESHQLGGVDRMDLPNSPVNKRVRPSGPVGSASPAAIDSLLCFSSLPNDRRSSRSHAPRPLARATPRLAQPASALTASLACAPTPSWAPPTAFPFLSLPPSRRRTSILLPQTTNPPAAPSSGSKGREPRRSSAAVATESTAPPQMLSTTPSRSSPEKSRDADAGNNDVDYAGHAGTTTTTPSVTTNMPMPTTSKPGREADAQGAAMADAHKLFDDLLCTGDNHDTEDADAGHKQEQRMGAAHRGNDEADANAQPRTPRHHDATLLPRRSRSQGYDKERQRRRPRARRPRRGRRRRVGEPPPRQGAGPATPASCPMNRPSRAADEPGLPRHDDERKPNDNADIVSTPTSQAAATTVAYKLFDDMPKPDRKLDREPNFDDRTPQPSISLSSRTLTFQQAYGEPSPNPLCSHPCSACRRKPPLAPKPLCPAFVPCRSSAGTPPSSFAPTTIALCLAHELFDGMPKRPVHLNPASADVLLHPAYQRKHTDTSSHGHGHAVLHVPLLNPKPSCHLVAYPAAPSVLSLMLAELRVGTNVSQPWPYHEPAHAHALASVCSNPWLSTTLLAMQMCFCTPAS</sequence>
<feature type="region of interest" description="Disordered" evidence="1">
    <location>
        <begin position="1"/>
        <end position="37"/>
    </location>
</feature>
<comment type="caution">
    <text evidence="2">The sequence shown here is derived from an EMBL/GenBank/DDBJ whole genome shotgun (WGS) entry which is preliminary data.</text>
</comment>
<feature type="compositionally biased region" description="Polar residues" evidence="1">
    <location>
        <begin position="345"/>
        <end position="355"/>
    </location>
</feature>
<feature type="compositionally biased region" description="Basic and acidic residues" evidence="1">
    <location>
        <begin position="224"/>
        <end position="239"/>
    </location>
</feature>
<feature type="region of interest" description="Disordered" evidence="1">
    <location>
        <begin position="220"/>
        <end position="388"/>
    </location>
</feature>
<dbReference type="EMBL" id="JACEFO010000144">
    <property type="protein sequence ID" value="KAF8780269.1"/>
    <property type="molecule type" value="Genomic_DNA"/>
</dbReference>
<protein>
    <submittedName>
        <fullName evidence="2">Uncharacterized protein</fullName>
    </submittedName>
</protein>
<feature type="compositionally biased region" description="Basic and acidic residues" evidence="1">
    <location>
        <begin position="362"/>
        <end position="383"/>
    </location>
</feature>
<dbReference type="AlphaFoldDB" id="A0A835G0R1"/>
<reference evidence="2" key="1">
    <citation type="submission" date="2020-07" db="EMBL/GenBank/DDBJ databases">
        <title>Genome sequence and genetic diversity analysis of an under-domesticated orphan crop, white fonio (Digitaria exilis).</title>
        <authorList>
            <person name="Bennetzen J.L."/>
            <person name="Chen S."/>
            <person name="Ma X."/>
            <person name="Wang X."/>
            <person name="Yssel A.E.J."/>
            <person name="Chaluvadi S.R."/>
            <person name="Johnson M."/>
            <person name="Gangashetty P."/>
            <person name="Hamidou F."/>
            <person name="Sanogo M.D."/>
            <person name="Zwaenepoel A."/>
            <person name="Wallace J."/>
            <person name="Van De Peer Y."/>
            <person name="Van Deynze A."/>
        </authorList>
    </citation>
    <scope>NUCLEOTIDE SEQUENCE</scope>
    <source>
        <tissue evidence="2">Leaves</tissue>
    </source>
</reference>
<feature type="compositionally biased region" description="Basic and acidic residues" evidence="1">
    <location>
        <begin position="323"/>
        <end position="341"/>
    </location>
</feature>
<feature type="compositionally biased region" description="Low complexity" evidence="1">
    <location>
        <begin position="179"/>
        <end position="196"/>
    </location>
</feature>
<evidence type="ECO:0000256" key="1">
    <source>
        <dbReference type="SAM" id="MobiDB-lite"/>
    </source>
</evidence>
<feature type="compositionally biased region" description="Basic residues" evidence="1">
    <location>
        <begin position="282"/>
        <end position="298"/>
    </location>
</feature>
<dbReference type="Proteomes" id="UP000636709">
    <property type="component" value="Unassembled WGS sequence"/>
</dbReference>
<accession>A0A835G0R1</accession>
<name>A0A835G0R1_9POAL</name>
<feature type="region of interest" description="Disordered" evidence="1">
    <location>
        <begin position="50"/>
        <end position="72"/>
    </location>
</feature>
<evidence type="ECO:0000313" key="3">
    <source>
        <dbReference type="Proteomes" id="UP000636709"/>
    </source>
</evidence>
<organism evidence="2 3">
    <name type="scientific">Digitaria exilis</name>
    <dbReference type="NCBI Taxonomy" id="1010633"/>
    <lineage>
        <taxon>Eukaryota</taxon>
        <taxon>Viridiplantae</taxon>
        <taxon>Streptophyta</taxon>
        <taxon>Embryophyta</taxon>
        <taxon>Tracheophyta</taxon>
        <taxon>Spermatophyta</taxon>
        <taxon>Magnoliopsida</taxon>
        <taxon>Liliopsida</taxon>
        <taxon>Poales</taxon>
        <taxon>Poaceae</taxon>
        <taxon>PACMAD clade</taxon>
        <taxon>Panicoideae</taxon>
        <taxon>Panicodae</taxon>
        <taxon>Paniceae</taxon>
        <taxon>Anthephorinae</taxon>
        <taxon>Digitaria</taxon>
    </lineage>
</organism>